<dbReference type="PANTHER" id="PTHR13887:SF14">
    <property type="entry name" value="DISULFIDE BOND FORMATION PROTEIN D"/>
    <property type="match status" value="1"/>
</dbReference>
<evidence type="ECO:0000256" key="4">
    <source>
        <dbReference type="ARBA" id="ARBA00023157"/>
    </source>
</evidence>
<sequence>MADQSMSQPQELTKKQRKEMRREERRNEEQNVRRSSIRKKYFGWGGISIGIALLIVWAVLSSGGSNGTNSALAPDNDPFKGIADAQVVLTEYSDFQCPACKSALPIVQQVIDTYADRIKITYNNFPLSSIHQNSDEAAKAGECAFDQNKFWEYHDMLYDRQDLWANMSDPQETFTNYAQEVGMDTGVFNTCYDGSDAKDRVEYDKREGNTRGINSTPTFMVDDEVVRSVRSFADLQEVIDAALGNTNQSVTK</sequence>
<dbReference type="InterPro" id="IPR012336">
    <property type="entry name" value="Thioredoxin-like_fold"/>
</dbReference>
<keyword evidence="2" id="KW-0732">Signal</keyword>
<dbReference type="PROSITE" id="PS51352">
    <property type="entry name" value="THIOREDOXIN_2"/>
    <property type="match status" value="1"/>
</dbReference>
<dbReference type="InterPro" id="IPR036249">
    <property type="entry name" value="Thioredoxin-like_sf"/>
</dbReference>
<dbReference type="Gene3D" id="3.40.30.10">
    <property type="entry name" value="Glutaredoxin"/>
    <property type="match status" value="1"/>
</dbReference>
<evidence type="ECO:0000256" key="5">
    <source>
        <dbReference type="ARBA" id="ARBA00023284"/>
    </source>
</evidence>
<evidence type="ECO:0000256" key="6">
    <source>
        <dbReference type="SAM" id="MobiDB-lite"/>
    </source>
</evidence>
<keyword evidence="4" id="KW-1015">Disulfide bond</keyword>
<evidence type="ECO:0000256" key="1">
    <source>
        <dbReference type="ARBA" id="ARBA00005791"/>
    </source>
</evidence>
<keyword evidence="5" id="KW-0676">Redox-active center</keyword>
<comment type="similarity">
    <text evidence="1">Belongs to the thioredoxin family. DsbA subfamily.</text>
</comment>
<keyword evidence="7" id="KW-0812">Transmembrane</keyword>
<evidence type="ECO:0000259" key="8">
    <source>
        <dbReference type="PROSITE" id="PS51352"/>
    </source>
</evidence>
<protein>
    <recommendedName>
        <fullName evidence="8">Thioredoxin domain-containing protein</fullName>
    </recommendedName>
</protein>
<dbReference type="STRING" id="1798543.A2898_05605"/>
<proteinExistence type="inferred from homology"/>
<organism evidence="9 10">
    <name type="scientific">Candidatus Kerfeldbacteria bacterium RIFCSPLOWO2_01_FULL_48_11</name>
    <dbReference type="NCBI Taxonomy" id="1798543"/>
    <lineage>
        <taxon>Bacteria</taxon>
        <taxon>Candidatus Kerfeldiibacteriota</taxon>
    </lineage>
</organism>
<evidence type="ECO:0000256" key="2">
    <source>
        <dbReference type="ARBA" id="ARBA00022729"/>
    </source>
</evidence>
<dbReference type="PANTHER" id="PTHR13887">
    <property type="entry name" value="GLUTATHIONE S-TRANSFERASE KAPPA"/>
    <property type="match status" value="1"/>
</dbReference>
<evidence type="ECO:0000313" key="9">
    <source>
        <dbReference type="EMBL" id="OGY83635.1"/>
    </source>
</evidence>
<feature type="domain" description="Thioredoxin" evidence="8">
    <location>
        <begin position="47"/>
        <end position="244"/>
    </location>
</feature>
<comment type="caution">
    <text evidence="9">The sequence shown here is derived from an EMBL/GenBank/DDBJ whole genome shotgun (WGS) entry which is preliminary data.</text>
</comment>
<dbReference type="SUPFAM" id="SSF52833">
    <property type="entry name" value="Thioredoxin-like"/>
    <property type="match status" value="1"/>
</dbReference>
<evidence type="ECO:0000256" key="7">
    <source>
        <dbReference type="SAM" id="Phobius"/>
    </source>
</evidence>
<gene>
    <name evidence="9" type="ORF">A2898_05605</name>
</gene>
<feature type="compositionally biased region" description="Basic and acidic residues" evidence="6">
    <location>
        <begin position="20"/>
        <end position="32"/>
    </location>
</feature>
<keyword evidence="7" id="KW-0472">Membrane</keyword>
<dbReference type="InterPro" id="IPR013766">
    <property type="entry name" value="Thioredoxin_domain"/>
</dbReference>
<name>A0A1G2B3R2_9BACT</name>
<feature type="transmembrane region" description="Helical" evidence="7">
    <location>
        <begin position="41"/>
        <end position="60"/>
    </location>
</feature>
<keyword evidence="3" id="KW-0560">Oxidoreductase</keyword>
<evidence type="ECO:0000313" key="10">
    <source>
        <dbReference type="Proteomes" id="UP000179164"/>
    </source>
</evidence>
<feature type="region of interest" description="Disordered" evidence="6">
    <location>
        <begin position="1"/>
        <end position="32"/>
    </location>
</feature>
<dbReference type="AlphaFoldDB" id="A0A1G2B3R2"/>
<reference evidence="9 10" key="1">
    <citation type="journal article" date="2016" name="Nat. Commun.">
        <title>Thousands of microbial genomes shed light on interconnected biogeochemical processes in an aquifer system.</title>
        <authorList>
            <person name="Anantharaman K."/>
            <person name="Brown C.T."/>
            <person name="Hug L.A."/>
            <person name="Sharon I."/>
            <person name="Castelle C.J."/>
            <person name="Probst A.J."/>
            <person name="Thomas B.C."/>
            <person name="Singh A."/>
            <person name="Wilkins M.J."/>
            <person name="Karaoz U."/>
            <person name="Brodie E.L."/>
            <person name="Williams K.H."/>
            <person name="Hubbard S.S."/>
            <person name="Banfield J.F."/>
        </authorList>
    </citation>
    <scope>NUCLEOTIDE SEQUENCE [LARGE SCALE GENOMIC DNA]</scope>
</reference>
<dbReference type="EMBL" id="MHKE01000013">
    <property type="protein sequence ID" value="OGY83635.1"/>
    <property type="molecule type" value="Genomic_DNA"/>
</dbReference>
<evidence type="ECO:0000256" key="3">
    <source>
        <dbReference type="ARBA" id="ARBA00023002"/>
    </source>
</evidence>
<accession>A0A1G2B3R2</accession>
<keyword evidence="7" id="KW-1133">Transmembrane helix</keyword>
<feature type="compositionally biased region" description="Polar residues" evidence="6">
    <location>
        <begin position="1"/>
        <end position="11"/>
    </location>
</feature>
<dbReference type="Pfam" id="PF13462">
    <property type="entry name" value="Thioredoxin_4"/>
    <property type="match status" value="1"/>
</dbReference>
<dbReference type="Proteomes" id="UP000179164">
    <property type="component" value="Unassembled WGS sequence"/>
</dbReference>
<dbReference type="GO" id="GO:0016491">
    <property type="term" value="F:oxidoreductase activity"/>
    <property type="evidence" value="ECO:0007669"/>
    <property type="project" value="UniProtKB-KW"/>
</dbReference>